<evidence type="ECO:0000313" key="1">
    <source>
        <dbReference type="EMBL" id="KAI9450451.1"/>
    </source>
</evidence>
<dbReference type="EMBL" id="JAGFNK010000431">
    <property type="protein sequence ID" value="KAI9450451.1"/>
    <property type="molecule type" value="Genomic_DNA"/>
</dbReference>
<organism evidence="1 2">
    <name type="scientific">Russula earlei</name>
    <dbReference type="NCBI Taxonomy" id="71964"/>
    <lineage>
        <taxon>Eukaryota</taxon>
        <taxon>Fungi</taxon>
        <taxon>Dikarya</taxon>
        <taxon>Basidiomycota</taxon>
        <taxon>Agaricomycotina</taxon>
        <taxon>Agaricomycetes</taxon>
        <taxon>Russulales</taxon>
        <taxon>Russulaceae</taxon>
        <taxon>Russula</taxon>
    </lineage>
</organism>
<sequence>MSWLLLLNASSSQPPSPSLPQVHWLAHSPLLSSLPSSNLTNSSISIRHATFFSLLSTIFSPLVDHLSTSPVLAVVMLLCMDRMTHSPLSLTHERDSSQKHTPTAMNQLPLSRFGSITATAATRSITRRLALAQAFLVFTLSLCPFARKIKISETRTKDCWLSQNHYLAGDRSHSVDSITLTSTNTTRASVPITPAMHTTRTVVAVVSFSVQRTRAGGPVITRVRSGVRLGPQSGMRTRPEPRTGVPTAVAPAPAFVVVLAPGAVAVIVIASARTVPAIFEAVG</sequence>
<protein>
    <submittedName>
        <fullName evidence="1">Uncharacterized protein</fullName>
    </submittedName>
</protein>
<keyword evidence="2" id="KW-1185">Reference proteome</keyword>
<dbReference type="Proteomes" id="UP001207468">
    <property type="component" value="Unassembled WGS sequence"/>
</dbReference>
<name>A0ACC0TWN0_9AGAM</name>
<comment type="caution">
    <text evidence="1">The sequence shown here is derived from an EMBL/GenBank/DDBJ whole genome shotgun (WGS) entry which is preliminary data.</text>
</comment>
<proteinExistence type="predicted"/>
<reference evidence="1" key="1">
    <citation type="submission" date="2021-03" db="EMBL/GenBank/DDBJ databases">
        <title>Evolutionary priming and transition to the ectomycorrhizal habit in an iconic lineage of mushroom-forming fungi: is preadaptation a requirement?</title>
        <authorList>
            <consortium name="DOE Joint Genome Institute"/>
            <person name="Looney B.P."/>
            <person name="Miyauchi S."/>
            <person name="Morin E."/>
            <person name="Drula E."/>
            <person name="Courty P.E."/>
            <person name="Chicoki N."/>
            <person name="Fauchery L."/>
            <person name="Kohler A."/>
            <person name="Kuo A."/>
            <person name="LaButti K."/>
            <person name="Pangilinan J."/>
            <person name="Lipzen A."/>
            <person name="Riley R."/>
            <person name="Andreopoulos W."/>
            <person name="He G."/>
            <person name="Johnson J."/>
            <person name="Barry K.W."/>
            <person name="Grigoriev I.V."/>
            <person name="Nagy L."/>
            <person name="Hibbett D."/>
            <person name="Henrissat B."/>
            <person name="Matheny P.B."/>
            <person name="Labbe J."/>
            <person name="Martin A.F."/>
        </authorList>
    </citation>
    <scope>NUCLEOTIDE SEQUENCE</scope>
    <source>
        <strain evidence="1">BPL698</strain>
    </source>
</reference>
<evidence type="ECO:0000313" key="2">
    <source>
        <dbReference type="Proteomes" id="UP001207468"/>
    </source>
</evidence>
<gene>
    <name evidence="1" type="ORF">F5148DRAFT_595731</name>
</gene>
<accession>A0ACC0TWN0</accession>